<sequence length="297" mass="33297">MYYTKKNRKNRVGMGGWKHDNPDDARMNYHFWINMLQYKKRGKEEERRIDSTSAPGDVAAKVTERETEDTTERDDSYRIRVPSEHPPPATHPPDRPHPYPRTHGASENLSCWRSSSTHSRSTSEKRQAGVKERYTERDGRPQARGDKNWVKEGGGGTVLVERGAGCIPQARGGAHDTRGGMGEWVDNPPVAARHPPPRSAPFPNLSRLIPSSPPSPPKPQVPRPSYLLRPAFISLMRRSCRRCWKMGSRGSARLGGGARKGDPTSFIGREGVQDWFPGRRLHPSGVVIVNINVDKDS</sequence>
<dbReference type="Proteomes" id="UP000807469">
    <property type="component" value="Unassembled WGS sequence"/>
</dbReference>
<name>A0A9P5YMH8_9AGAR</name>
<feature type="compositionally biased region" description="Basic residues" evidence="1">
    <location>
        <begin position="1"/>
        <end position="11"/>
    </location>
</feature>
<gene>
    <name evidence="2" type="ORF">BDN70DRAFT_901432</name>
</gene>
<organism evidence="2 3">
    <name type="scientific">Pholiota conissans</name>
    <dbReference type="NCBI Taxonomy" id="109636"/>
    <lineage>
        <taxon>Eukaryota</taxon>
        <taxon>Fungi</taxon>
        <taxon>Dikarya</taxon>
        <taxon>Basidiomycota</taxon>
        <taxon>Agaricomycotina</taxon>
        <taxon>Agaricomycetes</taxon>
        <taxon>Agaricomycetidae</taxon>
        <taxon>Agaricales</taxon>
        <taxon>Agaricineae</taxon>
        <taxon>Strophariaceae</taxon>
        <taxon>Pholiota</taxon>
    </lineage>
</organism>
<dbReference type="AlphaFoldDB" id="A0A9P5YMH8"/>
<comment type="caution">
    <text evidence="2">The sequence shown here is derived from an EMBL/GenBank/DDBJ whole genome shotgun (WGS) entry which is preliminary data.</text>
</comment>
<dbReference type="EMBL" id="MU155709">
    <property type="protein sequence ID" value="KAF9471330.1"/>
    <property type="molecule type" value="Genomic_DNA"/>
</dbReference>
<feature type="region of interest" description="Disordered" evidence="1">
    <location>
        <begin position="41"/>
        <end position="154"/>
    </location>
</feature>
<feature type="compositionally biased region" description="Pro residues" evidence="1">
    <location>
        <begin position="211"/>
        <end position="222"/>
    </location>
</feature>
<reference evidence="2" key="1">
    <citation type="submission" date="2020-11" db="EMBL/GenBank/DDBJ databases">
        <authorList>
            <consortium name="DOE Joint Genome Institute"/>
            <person name="Ahrendt S."/>
            <person name="Riley R."/>
            <person name="Andreopoulos W."/>
            <person name="Labutti K."/>
            <person name="Pangilinan J."/>
            <person name="Ruiz-Duenas F.J."/>
            <person name="Barrasa J.M."/>
            <person name="Sanchez-Garcia M."/>
            <person name="Camarero S."/>
            <person name="Miyauchi S."/>
            <person name="Serrano A."/>
            <person name="Linde D."/>
            <person name="Babiker R."/>
            <person name="Drula E."/>
            <person name="Ayuso-Fernandez I."/>
            <person name="Pacheco R."/>
            <person name="Padilla G."/>
            <person name="Ferreira P."/>
            <person name="Barriuso J."/>
            <person name="Kellner H."/>
            <person name="Castanera R."/>
            <person name="Alfaro M."/>
            <person name="Ramirez L."/>
            <person name="Pisabarro A.G."/>
            <person name="Kuo A."/>
            <person name="Tritt A."/>
            <person name="Lipzen A."/>
            <person name="He G."/>
            <person name="Yan M."/>
            <person name="Ng V."/>
            <person name="Cullen D."/>
            <person name="Martin F."/>
            <person name="Rosso M.-N."/>
            <person name="Henrissat B."/>
            <person name="Hibbett D."/>
            <person name="Martinez A.T."/>
            <person name="Grigoriev I.V."/>
        </authorList>
    </citation>
    <scope>NUCLEOTIDE SEQUENCE</scope>
    <source>
        <strain evidence="2">CIRM-BRFM 674</strain>
    </source>
</reference>
<feature type="region of interest" description="Disordered" evidence="1">
    <location>
        <begin position="1"/>
        <end position="20"/>
    </location>
</feature>
<feature type="compositionally biased region" description="Basic and acidic residues" evidence="1">
    <location>
        <begin position="121"/>
        <end position="150"/>
    </location>
</feature>
<feature type="compositionally biased region" description="Basic and acidic residues" evidence="1">
    <location>
        <begin position="62"/>
        <end position="83"/>
    </location>
</feature>
<proteinExistence type="predicted"/>
<protein>
    <submittedName>
        <fullName evidence="2">Uncharacterized protein</fullName>
    </submittedName>
</protein>
<accession>A0A9P5YMH8</accession>
<evidence type="ECO:0000313" key="3">
    <source>
        <dbReference type="Proteomes" id="UP000807469"/>
    </source>
</evidence>
<keyword evidence="3" id="KW-1185">Reference proteome</keyword>
<evidence type="ECO:0000256" key="1">
    <source>
        <dbReference type="SAM" id="MobiDB-lite"/>
    </source>
</evidence>
<evidence type="ECO:0000313" key="2">
    <source>
        <dbReference type="EMBL" id="KAF9471330.1"/>
    </source>
</evidence>
<feature type="region of interest" description="Disordered" evidence="1">
    <location>
        <begin position="171"/>
        <end position="225"/>
    </location>
</feature>